<keyword evidence="1" id="KW-0472">Membrane</keyword>
<protein>
    <submittedName>
        <fullName evidence="2">Uncharacterized protein</fullName>
    </submittedName>
</protein>
<evidence type="ECO:0000313" key="3">
    <source>
        <dbReference type="Proteomes" id="UP000062963"/>
    </source>
</evidence>
<reference evidence="2 3" key="1">
    <citation type="journal article" date="2015" name="Genome Announc.">
        <title>Complete Genome Sequence of Spiroplasma kunkelii Strain CR2-3x, Causal Agent of Corn Stunt Disease in Zea mays L.</title>
        <authorList>
            <person name="Davis R.E."/>
            <person name="Shao J."/>
            <person name="Dally E.L."/>
            <person name="Zhao Y."/>
            <person name="Gasparich G.E."/>
            <person name="Gaynor B.J."/>
            <person name="Athey J.C."/>
            <person name="Harrison N.A."/>
            <person name="Donofrio N."/>
        </authorList>
    </citation>
    <scope>NUCLEOTIDE SEQUENCE [LARGE SCALE GENOMIC DNA]</scope>
    <source>
        <strain evidence="2 3">CR2-3x</strain>
    </source>
</reference>
<organism evidence="2 3">
    <name type="scientific">Spiroplasma kunkelii CR2-3x</name>
    <dbReference type="NCBI Taxonomy" id="273035"/>
    <lineage>
        <taxon>Bacteria</taxon>
        <taxon>Bacillati</taxon>
        <taxon>Mycoplasmatota</taxon>
        <taxon>Mollicutes</taxon>
        <taxon>Entomoplasmatales</taxon>
        <taxon>Spiroplasmataceae</taxon>
        <taxon>Spiroplasma</taxon>
    </lineage>
</organism>
<dbReference type="Proteomes" id="UP000062963">
    <property type="component" value="Chromosome"/>
</dbReference>
<keyword evidence="1" id="KW-0812">Transmembrane</keyword>
<keyword evidence="1" id="KW-1133">Transmembrane helix</keyword>
<keyword evidence="3" id="KW-1185">Reference proteome</keyword>
<evidence type="ECO:0000313" key="2">
    <source>
        <dbReference type="EMBL" id="ALA98016.1"/>
    </source>
</evidence>
<feature type="transmembrane region" description="Helical" evidence="1">
    <location>
        <begin position="31"/>
        <end position="52"/>
    </location>
</feature>
<evidence type="ECO:0000256" key="1">
    <source>
        <dbReference type="SAM" id="Phobius"/>
    </source>
</evidence>
<name>A0A0K2JIF7_SPIKU</name>
<accession>A0A0K2JIF7</accession>
<dbReference type="AlphaFoldDB" id="A0A0K2JIF7"/>
<gene>
    <name evidence="2" type="ORF">SKUN_001130</name>
</gene>
<proteinExistence type="predicted"/>
<sequence>MNDKFYNLERVKKTMLFLTNITKSQEILNKIISIGMPSTIAVIIIILLCLIIKYLKIKRIIYTIILLVIITLICIAIWYFKDDILGIVSEYIKVENIKTL</sequence>
<dbReference type="KEGG" id="skn:SKUN_001130"/>
<dbReference type="PATRIC" id="fig|273035.7.peg.1395"/>
<feature type="transmembrane region" description="Helical" evidence="1">
    <location>
        <begin position="59"/>
        <end position="80"/>
    </location>
</feature>
<dbReference type="EMBL" id="CP010899">
    <property type="protein sequence ID" value="ALA98016.1"/>
    <property type="molecule type" value="Genomic_DNA"/>
</dbReference>